<comment type="caution">
    <text evidence="2">The sequence shown here is derived from an EMBL/GenBank/DDBJ whole genome shotgun (WGS) entry which is preliminary data.</text>
</comment>
<name>A0A482WV49_LAOST</name>
<organism evidence="2 3">
    <name type="scientific">Laodelphax striatellus</name>
    <name type="common">Small brown planthopper</name>
    <name type="synonym">Delphax striatella</name>
    <dbReference type="NCBI Taxonomy" id="195883"/>
    <lineage>
        <taxon>Eukaryota</taxon>
        <taxon>Metazoa</taxon>
        <taxon>Ecdysozoa</taxon>
        <taxon>Arthropoda</taxon>
        <taxon>Hexapoda</taxon>
        <taxon>Insecta</taxon>
        <taxon>Pterygota</taxon>
        <taxon>Neoptera</taxon>
        <taxon>Paraneoptera</taxon>
        <taxon>Hemiptera</taxon>
        <taxon>Auchenorrhyncha</taxon>
        <taxon>Fulgoroidea</taxon>
        <taxon>Delphacidae</taxon>
        <taxon>Criomorphinae</taxon>
        <taxon>Laodelphax</taxon>
    </lineage>
</organism>
<proteinExistence type="predicted"/>
<sequence length="517" mass="60675">MSSITWHGLPSRTWMSPTGNRARKRELNAKKEHPFISEVQARFGQPLSSIFFDFLADEEKEELGLIPTLQGPEYSSLWVSPDDSSNNNIKFTTFEDTRFQKALTHQNILNIGETIENEQNLENDRKVTEATDYAVRETLKFLTKRKEDKENAQKSSTSLNDKSTSYDIEDESEPPVEEKLSSVGGPGEDNDQCENELSQNISQSSNNSNVDESKDHTQELESQLQQALIEREQYVMKKMNYQMLWESERQYEAYKSKIMESHKKWTTLYNRAKLSFEKELKTMRFEMEARQLADLIKIQEKKMLELKTLKEIMERHFYEVIDSQQIEIEKREKIIKDLIKLIDDREIALKNWELKVCDIMKEFQDLMKFIMLEAPNETEFLVDFEQILEETLRVPQPSPLPKCVPPIKIEMPDGLILEGIDHFLNQCDASIGKLYSTSVEVIRENNEFDIKFNKICTEIQFENMRLDQHVTYDTDKEQSEQDFKEETDNSRLSTILKILKRHPSFQRIVISTNITKK</sequence>
<feature type="region of interest" description="Disordered" evidence="1">
    <location>
        <begin position="1"/>
        <end position="20"/>
    </location>
</feature>
<feature type="compositionally biased region" description="Low complexity" evidence="1">
    <location>
        <begin position="195"/>
        <end position="209"/>
    </location>
</feature>
<dbReference type="STRING" id="195883.A0A482WV49"/>
<evidence type="ECO:0000256" key="1">
    <source>
        <dbReference type="SAM" id="MobiDB-lite"/>
    </source>
</evidence>
<protein>
    <submittedName>
        <fullName evidence="2">Uncharacterized protein</fullName>
    </submittedName>
</protein>
<evidence type="ECO:0000313" key="3">
    <source>
        <dbReference type="Proteomes" id="UP000291343"/>
    </source>
</evidence>
<reference evidence="2 3" key="1">
    <citation type="journal article" date="2017" name="Gigascience">
        <title>Genome sequence of the small brown planthopper, Laodelphax striatellus.</title>
        <authorList>
            <person name="Zhu J."/>
            <person name="Jiang F."/>
            <person name="Wang X."/>
            <person name="Yang P."/>
            <person name="Bao Y."/>
            <person name="Zhao W."/>
            <person name="Wang W."/>
            <person name="Lu H."/>
            <person name="Wang Q."/>
            <person name="Cui N."/>
            <person name="Li J."/>
            <person name="Chen X."/>
            <person name="Luo L."/>
            <person name="Yu J."/>
            <person name="Kang L."/>
            <person name="Cui F."/>
        </authorList>
    </citation>
    <scope>NUCLEOTIDE SEQUENCE [LARGE SCALE GENOMIC DNA]</scope>
    <source>
        <strain evidence="2">Lst14</strain>
    </source>
</reference>
<feature type="compositionally biased region" description="Polar residues" evidence="1">
    <location>
        <begin position="153"/>
        <end position="166"/>
    </location>
</feature>
<dbReference type="EMBL" id="QKKF02025464">
    <property type="protein sequence ID" value="RZF36900.1"/>
    <property type="molecule type" value="Genomic_DNA"/>
</dbReference>
<feature type="region of interest" description="Disordered" evidence="1">
    <location>
        <begin position="145"/>
        <end position="223"/>
    </location>
</feature>
<dbReference type="Proteomes" id="UP000291343">
    <property type="component" value="Unassembled WGS sequence"/>
</dbReference>
<dbReference type="AlphaFoldDB" id="A0A482WV49"/>
<dbReference type="OrthoDB" id="6625257at2759"/>
<accession>A0A482WV49</accession>
<keyword evidence="3" id="KW-1185">Reference proteome</keyword>
<dbReference type="InParanoid" id="A0A482WV49"/>
<evidence type="ECO:0000313" key="2">
    <source>
        <dbReference type="EMBL" id="RZF36900.1"/>
    </source>
</evidence>
<gene>
    <name evidence="2" type="ORF">LSTR_LSTR004588</name>
</gene>